<evidence type="ECO:0000313" key="2">
    <source>
        <dbReference type="Proteomes" id="UP000228859"/>
    </source>
</evidence>
<organism evidence="1 2">
    <name type="scientific">Sulfuricurvum kujiense</name>
    <dbReference type="NCBI Taxonomy" id="148813"/>
    <lineage>
        <taxon>Bacteria</taxon>
        <taxon>Pseudomonadati</taxon>
        <taxon>Campylobacterota</taxon>
        <taxon>Epsilonproteobacteria</taxon>
        <taxon>Campylobacterales</taxon>
        <taxon>Sulfurimonadaceae</taxon>
        <taxon>Sulfuricurvum</taxon>
    </lineage>
</organism>
<sequence>MNALLDEYYRYDLHNVGFIERKHSIDDENTLIYGITQSGKSALIKNYLLSHKKSTYLYIDCRDMRIDITELNGTLSQFCRDNKISILALDNYYEEIALIEIDQIILSSETSLELPYQMIHLELLDYEEFLAFESKFDSTALNHFFQLGGFPAMHRIPSEDRVLYLQSTMSRALEPIEFSILSQASKMVTQKVSAFNLYERLKGERKISKDKLYLHLQSLFDRGYLKSLSKFNHPSAVKKLYLCDIAIKHALTLQKHFGRIFENLVFLELDKHHVECYYDEGIDFYLPQRGQIIIASPFANEHALFKKVEALEGFIVSNRVREVIAVTMNLESALSHPISRIEMIPFERWALGDDS</sequence>
<dbReference type="PANTHER" id="PTHR33295:SF18">
    <property type="entry name" value="AAA+ ATPASE DOMAIN-CONTAINING PROTEIN"/>
    <property type="match status" value="1"/>
</dbReference>
<protein>
    <submittedName>
        <fullName evidence="1">ATPase</fullName>
    </submittedName>
</protein>
<dbReference type="SUPFAM" id="SSF52540">
    <property type="entry name" value="P-loop containing nucleoside triphosphate hydrolases"/>
    <property type="match status" value="1"/>
</dbReference>
<evidence type="ECO:0000313" key="1">
    <source>
        <dbReference type="EMBL" id="DAB38278.1"/>
    </source>
</evidence>
<proteinExistence type="predicted"/>
<dbReference type="AlphaFoldDB" id="A0A2D3WCX7"/>
<dbReference type="InterPro" id="IPR027417">
    <property type="entry name" value="P-loop_NTPase"/>
</dbReference>
<dbReference type="RefSeq" id="WP_294893384.1">
    <property type="nucleotide sequence ID" value="NZ_DLUI01000099.1"/>
</dbReference>
<dbReference type="Proteomes" id="UP000228859">
    <property type="component" value="Unassembled WGS sequence"/>
</dbReference>
<accession>A0A2D3WCX7</accession>
<gene>
    <name evidence="1" type="ORF">CFH83_06765</name>
</gene>
<dbReference type="PANTHER" id="PTHR33295">
    <property type="entry name" value="ATPASE"/>
    <property type="match status" value="1"/>
</dbReference>
<dbReference type="Gene3D" id="3.40.50.300">
    <property type="entry name" value="P-loop containing nucleotide triphosphate hydrolases"/>
    <property type="match status" value="1"/>
</dbReference>
<name>A0A2D3WCX7_9BACT</name>
<dbReference type="EMBL" id="DLUI01000099">
    <property type="protein sequence ID" value="DAB38278.1"/>
    <property type="molecule type" value="Genomic_DNA"/>
</dbReference>
<comment type="caution">
    <text evidence="1">The sequence shown here is derived from an EMBL/GenBank/DDBJ whole genome shotgun (WGS) entry which is preliminary data.</text>
</comment>
<reference evidence="1 2" key="1">
    <citation type="journal article" date="2017" name="Front. Microbiol.">
        <title>Comparative Genomic Analysis of the Class Epsilonproteobacteria and Proposed Reclassification to Epsilonbacteraeota (phyl. nov.).</title>
        <authorList>
            <person name="Waite D.W."/>
            <person name="Vanwonterghem I."/>
            <person name="Rinke C."/>
            <person name="Parks D.H."/>
            <person name="Zhang Y."/>
            <person name="Takai K."/>
            <person name="Sievert S.M."/>
            <person name="Simon J."/>
            <person name="Campbell B.J."/>
            <person name="Hanson T.E."/>
            <person name="Woyke T."/>
            <person name="Klotz M.G."/>
            <person name="Hugenholtz P."/>
        </authorList>
    </citation>
    <scope>NUCLEOTIDE SEQUENCE [LARGE SCALE GENOMIC DNA]</scope>
    <source>
        <strain evidence="1">UBA12443</strain>
    </source>
</reference>